<evidence type="ECO:0000256" key="11">
    <source>
        <dbReference type="SAM" id="Phobius"/>
    </source>
</evidence>
<dbReference type="InterPro" id="IPR017452">
    <property type="entry name" value="GPCR_Rhodpsn_7TM"/>
</dbReference>
<keyword evidence="4 11" id="KW-1133">Transmembrane helix</keyword>
<feature type="transmembrane region" description="Helical" evidence="11">
    <location>
        <begin position="156"/>
        <end position="178"/>
    </location>
</feature>
<evidence type="ECO:0000256" key="10">
    <source>
        <dbReference type="RuleBase" id="RU000688"/>
    </source>
</evidence>
<dbReference type="PANTHER" id="PTHR24233">
    <property type="entry name" value="P2Y PURINOCEPTOR-RELATED G-PROTEIN COUPLED RECEPTOR"/>
    <property type="match status" value="1"/>
</dbReference>
<dbReference type="PRINTS" id="PR00237">
    <property type="entry name" value="GPCRRHODOPSN"/>
</dbReference>
<keyword evidence="5 10" id="KW-0297">G-protein coupled receptor</keyword>
<keyword evidence="9 10" id="KW-0807">Transducer</keyword>
<dbReference type="STRING" id="80966.ENSAPOP00000024617"/>
<feature type="transmembrane region" description="Helical" evidence="11">
    <location>
        <begin position="47"/>
        <end position="66"/>
    </location>
</feature>
<comment type="similarity">
    <text evidence="10">Belongs to the G-protein coupled receptor 1 family.</text>
</comment>
<reference evidence="13" key="1">
    <citation type="submission" date="2025-05" db="UniProtKB">
        <authorList>
            <consortium name="Ensembl"/>
        </authorList>
    </citation>
    <scope>IDENTIFICATION</scope>
</reference>
<dbReference type="GO" id="GO:0045028">
    <property type="term" value="F:G protein-coupled purinergic nucleotide receptor activity"/>
    <property type="evidence" value="ECO:0007669"/>
    <property type="project" value="InterPro"/>
</dbReference>
<dbReference type="GO" id="GO:0005886">
    <property type="term" value="C:plasma membrane"/>
    <property type="evidence" value="ECO:0007669"/>
    <property type="project" value="UniProtKB-SubCell"/>
</dbReference>
<evidence type="ECO:0000256" key="9">
    <source>
        <dbReference type="ARBA" id="ARBA00023224"/>
    </source>
</evidence>
<proteinExistence type="inferred from homology"/>
<dbReference type="InterPro" id="IPR008109">
    <property type="entry name" value="P2Y13_rcpt"/>
</dbReference>
<keyword evidence="2" id="KW-1003">Cell membrane</keyword>
<dbReference type="Ensembl" id="ENSAPOT00000008292.1">
    <property type="protein sequence ID" value="ENSAPOP00000024617.1"/>
    <property type="gene ID" value="ENSAPOG00000007187.1"/>
</dbReference>
<keyword evidence="14" id="KW-1185">Reference proteome</keyword>
<evidence type="ECO:0000256" key="5">
    <source>
        <dbReference type="ARBA" id="ARBA00023040"/>
    </source>
</evidence>
<dbReference type="AlphaFoldDB" id="A0A3Q1HR34"/>
<evidence type="ECO:0000256" key="6">
    <source>
        <dbReference type="ARBA" id="ARBA00023136"/>
    </source>
</evidence>
<feature type="transmembrane region" description="Helical" evidence="11">
    <location>
        <begin position="78"/>
        <end position="96"/>
    </location>
</feature>
<keyword evidence="7" id="KW-1015">Disulfide bond</keyword>
<feature type="transmembrane region" description="Helical" evidence="11">
    <location>
        <begin position="116"/>
        <end position="135"/>
    </location>
</feature>
<organism evidence="13 14">
    <name type="scientific">Acanthochromis polyacanthus</name>
    <name type="common">spiny chromis</name>
    <dbReference type="NCBI Taxonomy" id="80966"/>
    <lineage>
        <taxon>Eukaryota</taxon>
        <taxon>Metazoa</taxon>
        <taxon>Chordata</taxon>
        <taxon>Craniata</taxon>
        <taxon>Vertebrata</taxon>
        <taxon>Euteleostomi</taxon>
        <taxon>Actinopterygii</taxon>
        <taxon>Neopterygii</taxon>
        <taxon>Teleostei</taxon>
        <taxon>Neoteleostei</taxon>
        <taxon>Acanthomorphata</taxon>
        <taxon>Ovalentaria</taxon>
        <taxon>Pomacentridae</taxon>
        <taxon>Acanthochromis</taxon>
    </lineage>
</organism>
<dbReference type="PRINTS" id="PR01735">
    <property type="entry name" value="P2Y13PRNCPTR"/>
</dbReference>
<feature type="transmembrane region" description="Helical" evidence="11">
    <location>
        <begin position="252"/>
        <end position="272"/>
    </location>
</feature>
<keyword evidence="6 11" id="KW-0472">Membrane</keyword>
<feature type="domain" description="G-protein coupled receptors family 1 profile" evidence="12">
    <location>
        <begin position="59"/>
        <end position="317"/>
    </location>
</feature>
<comment type="subcellular location">
    <subcellularLocation>
        <location evidence="1">Cell membrane</location>
        <topology evidence="1">Multi-pass membrane protein</topology>
    </subcellularLocation>
</comment>
<keyword evidence="8 10" id="KW-0675">Receptor</keyword>
<name>A0A3Q1HR34_9TELE</name>
<accession>A0A3Q1HR34</accession>
<dbReference type="Gene3D" id="1.20.1070.10">
    <property type="entry name" value="Rhodopsin 7-helix transmembrane proteins"/>
    <property type="match status" value="1"/>
</dbReference>
<dbReference type="Pfam" id="PF00001">
    <property type="entry name" value="7tm_1"/>
    <property type="match status" value="1"/>
</dbReference>
<evidence type="ECO:0000259" key="12">
    <source>
        <dbReference type="PROSITE" id="PS50262"/>
    </source>
</evidence>
<evidence type="ECO:0000256" key="2">
    <source>
        <dbReference type="ARBA" id="ARBA00022475"/>
    </source>
</evidence>
<evidence type="ECO:0000256" key="3">
    <source>
        <dbReference type="ARBA" id="ARBA00022692"/>
    </source>
</evidence>
<dbReference type="SUPFAM" id="SSF81321">
    <property type="entry name" value="Family A G protein-coupled receptor-like"/>
    <property type="match status" value="1"/>
</dbReference>
<evidence type="ECO:0000313" key="14">
    <source>
        <dbReference type="Proteomes" id="UP000257200"/>
    </source>
</evidence>
<evidence type="ECO:0000256" key="1">
    <source>
        <dbReference type="ARBA" id="ARBA00004651"/>
    </source>
</evidence>
<feature type="transmembrane region" description="Helical" evidence="11">
    <location>
        <begin position="208"/>
        <end position="231"/>
    </location>
</feature>
<dbReference type="GeneTree" id="ENSGT01110000267167"/>
<protein>
    <submittedName>
        <fullName evidence="13">P2Y purinoceptor 13-like</fullName>
    </submittedName>
</protein>
<evidence type="ECO:0000256" key="8">
    <source>
        <dbReference type="ARBA" id="ARBA00023170"/>
    </source>
</evidence>
<evidence type="ECO:0000313" key="13">
    <source>
        <dbReference type="Ensembl" id="ENSAPOP00000030345.1"/>
    </source>
</evidence>
<dbReference type="PROSITE" id="PS50262">
    <property type="entry name" value="G_PROTEIN_RECEP_F1_2"/>
    <property type="match status" value="1"/>
</dbReference>
<dbReference type="Ensembl" id="ENSAPOT00000032650.1">
    <property type="protein sequence ID" value="ENSAPOP00000030345.1"/>
    <property type="gene ID" value="ENSAPOG00000016870.1"/>
</dbReference>
<dbReference type="InterPro" id="IPR000276">
    <property type="entry name" value="GPCR_Rhodpsn"/>
</dbReference>
<evidence type="ECO:0000256" key="7">
    <source>
        <dbReference type="ARBA" id="ARBA00023157"/>
    </source>
</evidence>
<keyword evidence="3 10" id="KW-0812">Transmembrane</keyword>
<sequence>HSLKAARVSELNLIIQMILHIFTTPLNQTSDSDAPCAFVYTVVPVQVLYFLMFPVALLLNGVAAWVSLHLKSTSTFVVYLKNLVAADLIMTLLIPIKAASGLPGASKQLYVLSCRYFSVFFYSTQYTCISLLGIISVDRFFKIVMPCSKLGQNLTLGKLISGAVWAIQFGGTALPNIILSHKSVTNMTEINSCMKLKAPAGLEFHEGAVIFVNVFFWFVTVVIVVCYICIANKVIQSFRNSGSNNNQGKQKIKLRVFLVVIVFFVSFGPYHIVRIPYTFLQVNFSSHTNCSYVISKFAKDLSLWLATTNICMDPLLYVFLCREFKEKLLSTMEKFSISIKSASADNTENSRTVNKK</sequence>
<feature type="transmembrane region" description="Helical" evidence="11">
    <location>
        <begin position="301"/>
        <end position="320"/>
    </location>
</feature>
<evidence type="ECO:0000256" key="4">
    <source>
        <dbReference type="ARBA" id="ARBA00022989"/>
    </source>
</evidence>
<dbReference type="PANTHER" id="PTHR24233:SF10">
    <property type="entry name" value="P2Y PURINOCEPTOR 13"/>
    <property type="match status" value="1"/>
</dbReference>
<dbReference type="PROSITE" id="PS00237">
    <property type="entry name" value="G_PROTEIN_RECEP_F1_1"/>
    <property type="match status" value="1"/>
</dbReference>
<dbReference type="Proteomes" id="UP000257200">
    <property type="component" value="Unplaced"/>
</dbReference>